<dbReference type="PROSITE" id="PS50297">
    <property type="entry name" value="ANK_REP_REGION"/>
    <property type="match status" value="1"/>
</dbReference>
<dbReference type="SMART" id="SM00355">
    <property type="entry name" value="ZnF_C2H2"/>
    <property type="match status" value="4"/>
</dbReference>
<feature type="repeat" description="ANK" evidence="7">
    <location>
        <begin position="244"/>
        <end position="276"/>
    </location>
</feature>
<feature type="non-terminal residue" evidence="12">
    <location>
        <position position="1"/>
    </location>
</feature>
<comment type="subcellular location">
    <subcellularLocation>
        <location evidence="1">Nucleus</location>
    </subcellularLocation>
</comment>
<keyword evidence="6" id="KW-0862">Zinc</keyword>
<evidence type="ECO:0000256" key="2">
    <source>
        <dbReference type="ARBA" id="ARBA00006991"/>
    </source>
</evidence>
<evidence type="ECO:0000256" key="4">
    <source>
        <dbReference type="ARBA" id="ARBA00022737"/>
    </source>
</evidence>
<evidence type="ECO:0000256" key="5">
    <source>
        <dbReference type="ARBA" id="ARBA00022771"/>
    </source>
</evidence>
<dbReference type="SMART" id="SM00248">
    <property type="entry name" value="ANK"/>
    <property type="match status" value="2"/>
</dbReference>
<evidence type="ECO:0000256" key="9">
    <source>
        <dbReference type="SAM" id="MobiDB-lite"/>
    </source>
</evidence>
<evidence type="ECO:0000259" key="11">
    <source>
        <dbReference type="PROSITE" id="PS50805"/>
    </source>
</evidence>
<gene>
    <name evidence="12" type="ORF">U0070_008451</name>
</gene>
<feature type="domain" description="C2H2-type" evidence="10">
    <location>
        <begin position="530"/>
        <end position="557"/>
    </location>
</feature>
<keyword evidence="7" id="KW-0040">ANK repeat</keyword>
<name>A0AAW0I5D3_MYOGA</name>
<dbReference type="AlphaFoldDB" id="A0AAW0I5D3"/>
<proteinExistence type="inferred from homology"/>
<sequence length="790" mass="88357">GLTWACKLVEGLPPLLSLSTAWQAAEGSHALLWMNSTGLAKPWGARPCKLHPLLHDCPPGVVMLCSIRSGKLCPLFHVWLPQSLPFPGDPGQGSCALLLHNRPKQALKGLGEFGCLSCDSSFMNNLSRARPTLGMLCPPLPWLTHANPELTSGPRSVRLHSPVPQLTSTVLDRPWRPKQGKLHCPLPLIVNAGCGNTEFNNCTDINIQDDEDCTPLIKATQRDNIKCVPTLLTQDADPHLVDFSGDTALHHAISRGNTTIASKLLEYNTNIEAKIELRCDLLPGARSCGESGASSESAMVSKGRRPQTGGTAGAGVGSSRVCGNRRWEPFAPRGPCNSRGEAGPLSDFAPRRAQSLEEPELLRVNVLFTVQDDAVTYEDVHVNFTHEEWALLDPSQKSLYKDVMLETYWNLTSIDHNTEEYDQSSRRHERYIIFKDTQIFNTQEDLYECKQHDKIFGSDFSLKVHQRTHLEVKNYGYNQSIKAFPCHNPDQVCRPHTREKTHGYRQCNTAIAHTSYLLIRERTPTGKVPHKCNQCDKTFAQKSRLFRHERIHTGEKPYECSQCAKAFGHKYDLQVHERTHTGEKPYGCNHCGKAFAYKNQLQIHERIHTGERPYGCSHCGKTFACKKVILERNPMNVVNVVKPLHVKVIFKHMKEVILERNPMSVIIVGKPLPIKVIFKHMKEVILERDPMNVITVVKPLLIKVILKYMKEGQATLLQLGLGVIPILIQNELLQSIDAVPDSCASGFGAAFAKWSIVHLARVIVPEFIMKPVRVNLFAFDLGNDIKHLGG</sequence>
<dbReference type="SUPFAM" id="SSF57667">
    <property type="entry name" value="beta-beta-alpha zinc fingers"/>
    <property type="match status" value="4"/>
</dbReference>
<dbReference type="PANTHER" id="PTHR23234">
    <property type="entry name" value="ZNF44 PROTEIN"/>
    <property type="match status" value="1"/>
</dbReference>
<dbReference type="EMBL" id="JBBHLL010000212">
    <property type="protein sequence ID" value="KAK7809801.1"/>
    <property type="molecule type" value="Genomic_DNA"/>
</dbReference>
<evidence type="ECO:0000313" key="13">
    <source>
        <dbReference type="Proteomes" id="UP001488838"/>
    </source>
</evidence>
<dbReference type="SUPFAM" id="SSF109640">
    <property type="entry name" value="KRAB domain (Kruppel-associated box)"/>
    <property type="match status" value="1"/>
</dbReference>
<protein>
    <submittedName>
        <fullName evidence="12">Uncharacterized protein</fullName>
    </submittedName>
</protein>
<dbReference type="Proteomes" id="UP001488838">
    <property type="component" value="Unassembled WGS sequence"/>
</dbReference>
<dbReference type="SUPFAM" id="SSF48403">
    <property type="entry name" value="Ankyrin repeat"/>
    <property type="match status" value="1"/>
</dbReference>
<feature type="region of interest" description="Disordered" evidence="9">
    <location>
        <begin position="291"/>
        <end position="318"/>
    </location>
</feature>
<organism evidence="12 13">
    <name type="scientific">Myodes glareolus</name>
    <name type="common">Bank vole</name>
    <name type="synonym">Clethrionomys glareolus</name>
    <dbReference type="NCBI Taxonomy" id="447135"/>
    <lineage>
        <taxon>Eukaryota</taxon>
        <taxon>Metazoa</taxon>
        <taxon>Chordata</taxon>
        <taxon>Craniata</taxon>
        <taxon>Vertebrata</taxon>
        <taxon>Euteleostomi</taxon>
        <taxon>Mammalia</taxon>
        <taxon>Eutheria</taxon>
        <taxon>Euarchontoglires</taxon>
        <taxon>Glires</taxon>
        <taxon>Rodentia</taxon>
        <taxon>Myomorpha</taxon>
        <taxon>Muroidea</taxon>
        <taxon>Cricetidae</taxon>
        <taxon>Arvicolinae</taxon>
        <taxon>Myodes</taxon>
    </lineage>
</organism>
<dbReference type="FunFam" id="3.30.160.60:FF:000670">
    <property type="entry name" value="zinc finger protein 22"/>
    <property type="match status" value="1"/>
</dbReference>
<dbReference type="PROSITE" id="PS00028">
    <property type="entry name" value="ZINC_FINGER_C2H2_1"/>
    <property type="match status" value="3"/>
</dbReference>
<dbReference type="SMART" id="SM00349">
    <property type="entry name" value="KRAB"/>
    <property type="match status" value="1"/>
</dbReference>
<dbReference type="Pfam" id="PF12796">
    <property type="entry name" value="Ank_2"/>
    <property type="match status" value="1"/>
</dbReference>
<feature type="domain" description="KRAB" evidence="11">
    <location>
        <begin position="375"/>
        <end position="452"/>
    </location>
</feature>
<dbReference type="InterPro" id="IPR050758">
    <property type="entry name" value="Znf_C2H2-type"/>
</dbReference>
<dbReference type="PANTHER" id="PTHR23234:SF10">
    <property type="entry name" value="RIKEN CDNA 6720489N17 GENE-RELATED"/>
    <property type="match status" value="1"/>
</dbReference>
<dbReference type="GO" id="GO:0008270">
    <property type="term" value="F:zinc ion binding"/>
    <property type="evidence" value="ECO:0007669"/>
    <property type="project" value="UniProtKB-KW"/>
</dbReference>
<keyword evidence="4" id="KW-0677">Repeat</keyword>
<dbReference type="Gene3D" id="1.25.40.20">
    <property type="entry name" value="Ankyrin repeat-containing domain"/>
    <property type="match status" value="1"/>
</dbReference>
<dbReference type="GO" id="GO:0006355">
    <property type="term" value="P:regulation of DNA-templated transcription"/>
    <property type="evidence" value="ECO:0007669"/>
    <property type="project" value="InterPro"/>
</dbReference>
<keyword evidence="13" id="KW-1185">Reference proteome</keyword>
<keyword evidence="3" id="KW-0479">Metal-binding</keyword>
<comment type="caution">
    <text evidence="12">The sequence shown here is derived from an EMBL/GenBank/DDBJ whole genome shotgun (WGS) entry which is preliminary data.</text>
</comment>
<evidence type="ECO:0000256" key="6">
    <source>
        <dbReference type="ARBA" id="ARBA00022833"/>
    </source>
</evidence>
<evidence type="ECO:0000259" key="10">
    <source>
        <dbReference type="PROSITE" id="PS50157"/>
    </source>
</evidence>
<dbReference type="FunFam" id="3.30.160.60:FF:001442">
    <property type="entry name" value="zinc finger protein 696"/>
    <property type="match status" value="1"/>
</dbReference>
<keyword evidence="5 8" id="KW-0863">Zinc-finger</keyword>
<dbReference type="InterPro" id="IPR002110">
    <property type="entry name" value="Ankyrin_rpt"/>
</dbReference>
<dbReference type="GO" id="GO:0005634">
    <property type="term" value="C:nucleus"/>
    <property type="evidence" value="ECO:0007669"/>
    <property type="project" value="UniProtKB-SubCell"/>
</dbReference>
<evidence type="ECO:0000256" key="8">
    <source>
        <dbReference type="PROSITE-ProRule" id="PRU00042"/>
    </source>
</evidence>
<dbReference type="InterPro" id="IPR036770">
    <property type="entry name" value="Ankyrin_rpt-contain_sf"/>
</dbReference>
<feature type="domain" description="C2H2-type" evidence="10">
    <location>
        <begin position="447"/>
        <end position="474"/>
    </location>
</feature>
<dbReference type="Gene3D" id="6.10.140.140">
    <property type="match status" value="1"/>
</dbReference>
<dbReference type="PROSITE" id="PS50157">
    <property type="entry name" value="ZINC_FINGER_C2H2_2"/>
    <property type="match status" value="4"/>
</dbReference>
<dbReference type="PROSITE" id="PS50088">
    <property type="entry name" value="ANK_REPEAT"/>
    <property type="match status" value="1"/>
</dbReference>
<dbReference type="Gene3D" id="3.30.160.60">
    <property type="entry name" value="Classic Zinc Finger"/>
    <property type="match status" value="4"/>
</dbReference>
<evidence type="ECO:0000256" key="3">
    <source>
        <dbReference type="ARBA" id="ARBA00022723"/>
    </source>
</evidence>
<dbReference type="PROSITE" id="PS50805">
    <property type="entry name" value="KRAB"/>
    <property type="match status" value="1"/>
</dbReference>
<dbReference type="FunFam" id="3.30.160.60:FF:002343">
    <property type="entry name" value="Zinc finger protein 33A"/>
    <property type="match status" value="1"/>
</dbReference>
<evidence type="ECO:0000313" key="12">
    <source>
        <dbReference type="EMBL" id="KAK7809801.1"/>
    </source>
</evidence>
<comment type="similarity">
    <text evidence="2">Belongs to the krueppel C2H2-type zinc-finger protein family.</text>
</comment>
<evidence type="ECO:0000256" key="1">
    <source>
        <dbReference type="ARBA" id="ARBA00004123"/>
    </source>
</evidence>
<dbReference type="InterPro" id="IPR036236">
    <property type="entry name" value="Znf_C2H2_sf"/>
</dbReference>
<dbReference type="Pfam" id="PF00096">
    <property type="entry name" value="zf-C2H2"/>
    <property type="match status" value="3"/>
</dbReference>
<dbReference type="Pfam" id="PF01352">
    <property type="entry name" value="KRAB"/>
    <property type="match status" value="1"/>
</dbReference>
<reference evidence="12 13" key="1">
    <citation type="journal article" date="2023" name="bioRxiv">
        <title>Conserved and derived expression patterns and positive selection on dental genes reveal complex evolutionary context of ever-growing rodent molars.</title>
        <authorList>
            <person name="Calamari Z.T."/>
            <person name="Song A."/>
            <person name="Cohen E."/>
            <person name="Akter M."/>
            <person name="Roy R.D."/>
            <person name="Hallikas O."/>
            <person name="Christensen M.M."/>
            <person name="Li P."/>
            <person name="Marangoni P."/>
            <person name="Jernvall J."/>
            <person name="Klein O.D."/>
        </authorList>
    </citation>
    <scope>NUCLEOTIDE SEQUENCE [LARGE SCALE GENOMIC DNA]</scope>
    <source>
        <strain evidence="12">V071</strain>
    </source>
</reference>
<dbReference type="InterPro" id="IPR036051">
    <property type="entry name" value="KRAB_dom_sf"/>
</dbReference>
<dbReference type="CDD" id="cd07765">
    <property type="entry name" value="KRAB_A-box"/>
    <property type="match status" value="1"/>
</dbReference>
<dbReference type="InterPro" id="IPR001909">
    <property type="entry name" value="KRAB"/>
</dbReference>
<dbReference type="InterPro" id="IPR013087">
    <property type="entry name" value="Znf_C2H2_type"/>
</dbReference>
<feature type="domain" description="C2H2-type" evidence="10">
    <location>
        <begin position="586"/>
        <end position="613"/>
    </location>
</feature>
<feature type="domain" description="C2H2-type" evidence="10">
    <location>
        <begin position="558"/>
        <end position="585"/>
    </location>
</feature>
<accession>A0AAW0I5D3</accession>
<evidence type="ECO:0000256" key="7">
    <source>
        <dbReference type="PROSITE-ProRule" id="PRU00023"/>
    </source>
</evidence>